<dbReference type="EMBL" id="JACHXO010000002">
    <property type="protein sequence ID" value="MBB3194439.1"/>
    <property type="molecule type" value="Genomic_DNA"/>
</dbReference>
<accession>A0ABR6GQU9</accession>
<dbReference type="Proteomes" id="UP000574369">
    <property type="component" value="Unassembled WGS sequence"/>
</dbReference>
<name>A0ABR6GQU9_9BURK</name>
<evidence type="ECO:0008006" key="3">
    <source>
        <dbReference type="Google" id="ProtNLM"/>
    </source>
</evidence>
<protein>
    <recommendedName>
        <fullName evidence="3">Type III secretion protein</fullName>
    </recommendedName>
</protein>
<keyword evidence="2" id="KW-1185">Reference proteome</keyword>
<sequence>MDTLPLDPQAMDAWWTLWHEPWRDAHPGWWTVAAGAGDSLNEATQGAPQDDAVAECTQGLLSLFASPGPGCRLGHRWFCRQFGIDAALPHPRPFPGAAGVTLPALPLAPADLVAAATALGRVGYASHCLTSSRQGLARLFSQETQTAGDADAWRDALRQARARPLTVADTHAPPPAGGALDLQRWALPLMARLIEDAVPGAWARLRLRVDPQCFTLAPLAPTAYSPALQRQAWRIWRAAATTP</sequence>
<reference evidence="1 2" key="1">
    <citation type="submission" date="2020-08" db="EMBL/GenBank/DDBJ databases">
        <title>Genomic Encyclopedia of Type Strains, Phase III (KMG-III): the genomes of soil and plant-associated and newly described type strains.</title>
        <authorList>
            <person name="Whitman W."/>
        </authorList>
    </citation>
    <scope>NUCLEOTIDE SEQUENCE [LARGE SCALE GENOMIC DNA]</scope>
    <source>
        <strain evidence="1 2">CECT 7247</strain>
    </source>
</reference>
<evidence type="ECO:0000313" key="1">
    <source>
        <dbReference type="EMBL" id="MBB3194439.1"/>
    </source>
</evidence>
<gene>
    <name evidence="1" type="ORF">FHS28_001824</name>
</gene>
<organism evidence="1 2">
    <name type="scientific">Roseateles terrae</name>
    <dbReference type="NCBI Taxonomy" id="431060"/>
    <lineage>
        <taxon>Bacteria</taxon>
        <taxon>Pseudomonadati</taxon>
        <taxon>Pseudomonadota</taxon>
        <taxon>Betaproteobacteria</taxon>
        <taxon>Burkholderiales</taxon>
        <taxon>Sphaerotilaceae</taxon>
        <taxon>Roseateles</taxon>
    </lineage>
</organism>
<proteinExistence type="predicted"/>
<evidence type="ECO:0000313" key="2">
    <source>
        <dbReference type="Proteomes" id="UP000574369"/>
    </source>
</evidence>
<comment type="caution">
    <text evidence="1">The sequence shown here is derived from an EMBL/GenBank/DDBJ whole genome shotgun (WGS) entry which is preliminary data.</text>
</comment>
<dbReference type="RefSeq" id="WP_088450550.1">
    <property type="nucleotide sequence ID" value="NZ_JACHXO010000002.1"/>
</dbReference>